<dbReference type="InterPro" id="IPR045874">
    <property type="entry name" value="LRK10/LRL21-25-like"/>
</dbReference>
<protein>
    <submittedName>
        <fullName evidence="17">Glycerophosphodiester phosphodiesterase, protein kinase RLK-Pelle-LRK10L-2 family</fullName>
        <ecNumber evidence="17">3.1.4.46</ecNumber>
    </submittedName>
</protein>
<dbReference type="PROSITE" id="PS00108">
    <property type="entry name" value="PROTEIN_KINASE_ST"/>
    <property type="match status" value="1"/>
</dbReference>
<keyword evidence="7 17" id="KW-0418">Kinase</keyword>
<keyword evidence="5 15" id="KW-0732">Signal</keyword>
<organism evidence="17 18">
    <name type="scientific">Helianthus annuus</name>
    <name type="common">Common sunflower</name>
    <dbReference type="NCBI Taxonomy" id="4232"/>
    <lineage>
        <taxon>Eukaryota</taxon>
        <taxon>Viridiplantae</taxon>
        <taxon>Streptophyta</taxon>
        <taxon>Embryophyta</taxon>
        <taxon>Tracheophyta</taxon>
        <taxon>Spermatophyta</taxon>
        <taxon>Magnoliopsida</taxon>
        <taxon>eudicotyledons</taxon>
        <taxon>Gunneridae</taxon>
        <taxon>Pentapetalae</taxon>
        <taxon>asterids</taxon>
        <taxon>campanulids</taxon>
        <taxon>Asterales</taxon>
        <taxon>Asteraceae</taxon>
        <taxon>Asteroideae</taxon>
        <taxon>Heliantheae alliance</taxon>
        <taxon>Heliantheae</taxon>
        <taxon>Helianthus</taxon>
    </lineage>
</organism>
<dbReference type="EMBL" id="MNCJ02000330">
    <property type="protein sequence ID" value="KAF5764190.1"/>
    <property type="molecule type" value="Genomic_DNA"/>
</dbReference>
<dbReference type="PROSITE" id="PS00107">
    <property type="entry name" value="PROTEIN_KINASE_ATP"/>
    <property type="match status" value="1"/>
</dbReference>
<dbReference type="GO" id="GO:0004674">
    <property type="term" value="F:protein serine/threonine kinase activity"/>
    <property type="evidence" value="ECO:0007669"/>
    <property type="project" value="UniProtKB-KW"/>
</dbReference>
<feature type="domain" description="Protein kinase" evidence="16">
    <location>
        <begin position="312"/>
        <end position="602"/>
    </location>
</feature>
<keyword evidence="11" id="KW-0325">Glycoprotein</keyword>
<dbReference type="SUPFAM" id="SSF56112">
    <property type="entry name" value="Protein kinase-like (PK-like)"/>
    <property type="match status" value="1"/>
</dbReference>
<reference evidence="17" key="1">
    <citation type="journal article" date="2017" name="Nature">
        <title>The sunflower genome provides insights into oil metabolism, flowering and Asterid evolution.</title>
        <authorList>
            <person name="Badouin H."/>
            <person name="Gouzy J."/>
            <person name="Grassa C.J."/>
            <person name="Murat F."/>
            <person name="Staton S.E."/>
            <person name="Cottret L."/>
            <person name="Lelandais-Briere C."/>
            <person name="Owens G.L."/>
            <person name="Carrere S."/>
            <person name="Mayjonade B."/>
            <person name="Legrand L."/>
            <person name="Gill N."/>
            <person name="Kane N.C."/>
            <person name="Bowers J.E."/>
            <person name="Hubner S."/>
            <person name="Bellec A."/>
            <person name="Berard A."/>
            <person name="Berges H."/>
            <person name="Blanchet N."/>
            <person name="Boniface M.C."/>
            <person name="Brunel D."/>
            <person name="Catrice O."/>
            <person name="Chaidir N."/>
            <person name="Claudel C."/>
            <person name="Donnadieu C."/>
            <person name="Faraut T."/>
            <person name="Fievet G."/>
            <person name="Helmstetter N."/>
            <person name="King M."/>
            <person name="Knapp S.J."/>
            <person name="Lai Z."/>
            <person name="Le Paslier M.C."/>
            <person name="Lippi Y."/>
            <person name="Lorenzon L."/>
            <person name="Mandel J.R."/>
            <person name="Marage G."/>
            <person name="Marchand G."/>
            <person name="Marquand E."/>
            <person name="Bret-Mestries E."/>
            <person name="Morien E."/>
            <person name="Nambeesan S."/>
            <person name="Nguyen T."/>
            <person name="Pegot-Espagnet P."/>
            <person name="Pouilly N."/>
            <person name="Raftis F."/>
            <person name="Sallet E."/>
            <person name="Schiex T."/>
            <person name="Thomas J."/>
            <person name="Vandecasteele C."/>
            <person name="Vares D."/>
            <person name="Vear F."/>
            <person name="Vautrin S."/>
            <person name="Crespi M."/>
            <person name="Mangin B."/>
            <person name="Burke J.M."/>
            <person name="Salse J."/>
            <person name="Munos S."/>
            <person name="Vincourt P."/>
            <person name="Rieseberg L.H."/>
            <person name="Langlade N.B."/>
        </authorList>
    </citation>
    <scope>NUCLEOTIDE SEQUENCE</scope>
    <source>
        <tissue evidence="17">Leaves</tissue>
    </source>
</reference>
<proteinExistence type="predicted"/>
<dbReference type="GO" id="GO:0008889">
    <property type="term" value="F:glycerophosphodiester phosphodiesterase activity"/>
    <property type="evidence" value="ECO:0007669"/>
    <property type="project" value="UniProtKB-EC"/>
</dbReference>
<dbReference type="Gene3D" id="3.30.200.20">
    <property type="entry name" value="Phosphorylase Kinase, domain 1"/>
    <property type="match status" value="1"/>
</dbReference>
<evidence type="ECO:0000256" key="2">
    <source>
        <dbReference type="ARBA" id="ARBA00022527"/>
    </source>
</evidence>
<feature type="chain" id="PRO_5039931590" evidence="15">
    <location>
        <begin position="17"/>
        <end position="624"/>
    </location>
</feature>
<feature type="binding site" evidence="12">
    <location>
        <position position="340"/>
    </location>
    <ligand>
        <name>ATP</name>
        <dbReference type="ChEBI" id="CHEBI:30616"/>
    </ligand>
</feature>
<keyword evidence="18" id="KW-1185">Reference proteome</keyword>
<evidence type="ECO:0000256" key="8">
    <source>
        <dbReference type="ARBA" id="ARBA00022840"/>
    </source>
</evidence>
<gene>
    <name evidence="17" type="ORF">HanXRQr2_Chr15g0689131</name>
</gene>
<feature type="region of interest" description="Disordered" evidence="13">
    <location>
        <begin position="605"/>
        <end position="624"/>
    </location>
</feature>
<feature type="transmembrane region" description="Helical" evidence="14">
    <location>
        <begin position="247"/>
        <end position="271"/>
    </location>
</feature>
<reference evidence="17" key="2">
    <citation type="submission" date="2020-06" db="EMBL/GenBank/DDBJ databases">
        <title>Helianthus annuus Genome sequencing and assembly Release 2.</title>
        <authorList>
            <person name="Gouzy J."/>
            <person name="Langlade N."/>
            <person name="Munos S."/>
        </authorList>
    </citation>
    <scope>NUCLEOTIDE SEQUENCE</scope>
    <source>
        <tissue evidence="17">Leaves</tissue>
    </source>
</reference>
<dbReference type="GO" id="GO:0005524">
    <property type="term" value="F:ATP binding"/>
    <property type="evidence" value="ECO:0007669"/>
    <property type="project" value="UniProtKB-UniRule"/>
</dbReference>
<evidence type="ECO:0000256" key="4">
    <source>
        <dbReference type="ARBA" id="ARBA00022692"/>
    </source>
</evidence>
<keyword evidence="3" id="KW-0808">Transferase</keyword>
<dbReference type="Pfam" id="PF00069">
    <property type="entry name" value="Pkinase"/>
    <property type="match status" value="1"/>
</dbReference>
<dbReference type="InterPro" id="IPR000719">
    <property type="entry name" value="Prot_kinase_dom"/>
</dbReference>
<keyword evidence="9 14" id="KW-1133">Transmembrane helix</keyword>
<keyword evidence="4 14" id="KW-0812">Transmembrane</keyword>
<evidence type="ECO:0000256" key="14">
    <source>
        <dbReference type="SAM" id="Phobius"/>
    </source>
</evidence>
<dbReference type="AlphaFoldDB" id="A0A9K3DZ62"/>
<evidence type="ECO:0000256" key="6">
    <source>
        <dbReference type="ARBA" id="ARBA00022741"/>
    </source>
</evidence>
<evidence type="ECO:0000256" key="9">
    <source>
        <dbReference type="ARBA" id="ARBA00022989"/>
    </source>
</evidence>
<name>A0A9K3DZ62_HELAN</name>
<keyword evidence="6 12" id="KW-0547">Nucleotide-binding</keyword>
<dbReference type="FunFam" id="3.30.200.20:FF:000178">
    <property type="entry name" value="serine/threonine-protein kinase PBS1-like"/>
    <property type="match status" value="1"/>
</dbReference>
<evidence type="ECO:0000256" key="5">
    <source>
        <dbReference type="ARBA" id="ARBA00022729"/>
    </source>
</evidence>
<dbReference type="GO" id="GO:0016020">
    <property type="term" value="C:membrane"/>
    <property type="evidence" value="ECO:0007669"/>
    <property type="project" value="UniProtKB-SubCell"/>
</dbReference>
<evidence type="ECO:0000256" key="13">
    <source>
        <dbReference type="SAM" id="MobiDB-lite"/>
    </source>
</evidence>
<evidence type="ECO:0000313" key="17">
    <source>
        <dbReference type="EMBL" id="KAF5764190.1"/>
    </source>
</evidence>
<evidence type="ECO:0000256" key="3">
    <source>
        <dbReference type="ARBA" id="ARBA00022679"/>
    </source>
</evidence>
<dbReference type="SMART" id="SM00220">
    <property type="entry name" value="S_TKc"/>
    <property type="match status" value="1"/>
</dbReference>
<dbReference type="FunFam" id="1.10.510.10:FF:000590">
    <property type="entry name" value="PR5-like receptor kinase"/>
    <property type="match status" value="1"/>
</dbReference>
<dbReference type="InterPro" id="IPR017441">
    <property type="entry name" value="Protein_kinase_ATP_BS"/>
</dbReference>
<dbReference type="PROSITE" id="PS50011">
    <property type="entry name" value="PROTEIN_KINASE_DOM"/>
    <property type="match status" value="1"/>
</dbReference>
<dbReference type="EC" id="3.1.4.46" evidence="17"/>
<sequence length="624" mass="70599">MIIIFCFVSLILSCHSATTDNVSMNNCPESFGCPALPPFKYPFYNVMDTRCGLIKVNCTSKGGEIQLGGGWYEIVNKDEGHNTVIISNKTFEDLVKKNSCEALMNNFTSPSPSPLLYSISIFPLITLFKCTENLTIAQQRDIYFEQHNYRSHYRCKDYKFYYNHLNETVPSDLPPTCQVVQLPVRFLSSPGLDETNIFSLLSSEFQFELTPSCHNCHTKGGPCHIDNEHFQCLNAKKETQGRKLIKILVTVLGISFGVGFVTLSVVIILCFRRKIKMRKDAKYNVKVEMFLKNHEFLVPKRYSYAQVEKITSSFKVKLGKGGFGTVYKGVLRNQNQVAVKVLNEVKSNGEDFINEVASVGRTSHVNIVSLMGFCLEGRQRALIYEFMPNGSLERFINNQGSSSSSQLIGWEKLHQIAIGIARGLEYLYRGCSTRILHFDIKPHNILLDDDFCPKISDFGMAKLFREKESKIFVSHMRGTPGYIAPEIFSRSFGEISHKSDVYSYGMMILEMVGGRKNIEVGVDNTSEIYFPHWIYKKVELHDEQLGLNEIVSEEENKTARKMIIVGLWCIQTNPLTRPSITKVLEMLEGDVASLEIPPKPYISSPSRCVGSPSTDSLHPYGYST</sequence>
<dbReference type="PANTHER" id="PTHR27009">
    <property type="entry name" value="RUST RESISTANCE KINASE LR10-RELATED"/>
    <property type="match status" value="1"/>
</dbReference>
<dbReference type="InterPro" id="IPR008271">
    <property type="entry name" value="Ser/Thr_kinase_AS"/>
</dbReference>
<comment type="caution">
    <text evidence="17">The sequence shown here is derived from an EMBL/GenBank/DDBJ whole genome shotgun (WGS) entry which is preliminary data.</text>
</comment>
<dbReference type="InterPro" id="IPR011009">
    <property type="entry name" value="Kinase-like_dom_sf"/>
</dbReference>
<keyword evidence="2" id="KW-0723">Serine/threonine-protein kinase</keyword>
<feature type="signal peptide" evidence="15">
    <location>
        <begin position="1"/>
        <end position="16"/>
    </location>
</feature>
<dbReference type="Proteomes" id="UP000215914">
    <property type="component" value="Unassembled WGS sequence"/>
</dbReference>
<keyword evidence="17" id="KW-0378">Hydrolase</keyword>
<evidence type="ECO:0000256" key="15">
    <source>
        <dbReference type="SAM" id="SignalP"/>
    </source>
</evidence>
<keyword evidence="10 14" id="KW-0472">Membrane</keyword>
<dbReference type="Gramene" id="mRNA:HanXRQr2_Chr15g0689131">
    <property type="protein sequence ID" value="mRNA:HanXRQr2_Chr15g0689131"/>
    <property type="gene ID" value="HanXRQr2_Chr15g0689131"/>
</dbReference>
<evidence type="ECO:0000313" key="18">
    <source>
        <dbReference type="Proteomes" id="UP000215914"/>
    </source>
</evidence>
<dbReference type="Gene3D" id="1.10.510.10">
    <property type="entry name" value="Transferase(Phosphotransferase) domain 1"/>
    <property type="match status" value="1"/>
</dbReference>
<evidence type="ECO:0000256" key="11">
    <source>
        <dbReference type="ARBA" id="ARBA00023180"/>
    </source>
</evidence>
<keyword evidence="8 12" id="KW-0067">ATP-binding</keyword>
<comment type="subcellular location">
    <subcellularLocation>
        <location evidence="1">Membrane</location>
        <topology evidence="1">Single-pass type I membrane protein</topology>
    </subcellularLocation>
</comment>
<evidence type="ECO:0000256" key="12">
    <source>
        <dbReference type="PROSITE-ProRule" id="PRU10141"/>
    </source>
</evidence>
<evidence type="ECO:0000256" key="10">
    <source>
        <dbReference type="ARBA" id="ARBA00023136"/>
    </source>
</evidence>
<evidence type="ECO:0000259" key="16">
    <source>
        <dbReference type="PROSITE" id="PS50011"/>
    </source>
</evidence>
<evidence type="ECO:0000256" key="7">
    <source>
        <dbReference type="ARBA" id="ARBA00022777"/>
    </source>
</evidence>
<accession>A0A9K3DZ62</accession>
<evidence type="ECO:0000256" key="1">
    <source>
        <dbReference type="ARBA" id="ARBA00004479"/>
    </source>
</evidence>